<evidence type="ECO:0000313" key="12">
    <source>
        <dbReference type="EMBL" id="MFG6439891.1"/>
    </source>
</evidence>
<dbReference type="PROSITE" id="PS50990">
    <property type="entry name" value="PEPTIDASE_C39"/>
    <property type="match status" value="1"/>
</dbReference>
<evidence type="ECO:0000313" key="13">
    <source>
        <dbReference type="Proteomes" id="UP001606301"/>
    </source>
</evidence>
<feature type="domain" description="Peptidase C39" evidence="11">
    <location>
        <begin position="7"/>
        <end position="126"/>
    </location>
</feature>
<evidence type="ECO:0000259" key="10">
    <source>
        <dbReference type="PROSITE" id="PS50929"/>
    </source>
</evidence>
<feature type="domain" description="ABC transporter" evidence="9">
    <location>
        <begin position="482"/>
        <end position="714"/>
    </location>
</feature>
<dbReference type="InterPro" id="IPR039421">
    <property type="entry name" value="Type_1_exporter"/>
</dbReference>
<reference evidence="12 13" key="1">
    <citation type="submission" date="2024-08" db="EMBL/GenBank/DDBJ databases">
        <authorList>
            <person name="Lu H."/>
        </authorList>
    </citation>
    <scope>NUCLEOTIDE SEQUENCE [LARGE SCALE GENOMIC DNA]</scope>
    <source>
        <strain evidence="12 13">LKC17W</strain>
    </source>
</reference>
<dbReference type="InterPro" id="IPR011527">
    <property type="entry name" value="ABC1_TM_dom"/>
</dbReference>
<feature type="transmembrane region" description="Helical" evidence="8">
    <location>
        <begin position="193"/>
        <end position="214"/>
    </location>
</feature>
<dbReference type="InterPro" id="IPR017871">
    <property type="entry name" value="ABC_transporter-like_CS"/>
</dbReference>
<evidence type="ECO:0000256" key="2">
    <source>
        <dbReference type="ARBA" id="ARBA00022475"/>
    </source>
</evidence>
<feature type="transmembrane region" description="Helical" evidence="8">
    <location>
        <begin position="412"/>
        <end position="429"/>
    </location>
</feature>
<evidence type="ECO:0000256" key="8">
    <source>
        <dbReference type="SAM" id="Phobius"/>
    </source>
</evidence>
<comment type="subcellular location">
    <subcellularLocation>
        <location evidence="1">Cell membrane</location>
        <topology evidence="1">Multi-pass membrane protein</topology>
    </subcellularLocation>
</comment>
<keyword evidence="7 8" id="KW-0472">Membrane</keyword>
<dbReference type="CDD" id="cd18567">
    <property type="entry name" value="ABC_6TM_CvaB_RaxB_like"/>
    <property type="match status" value="1"/>
</dbReference>
<dbReference type="SUPFAM" id="SSF90123">
    <property type="entry name" value="ABC transporter transmembrane region"/>
    <property type="match status" value="1"/>
</dbReference>
<accession>A0ABW7FDU8</accession>
<feature type="transmembrane region" description="Helical" evidence="8">
    <location>
        <begin position="150"/>
        <end position="173"/>
    </location>
</feature>
<dbReference type="RefSeq" id="WP_394395623.1">
    <property type="nucleotide sequence ID" value="NZ_JBIGHW010000002.1"/>
</dbReference>
<dbReference type="EMBL" id="JBIGHW010000002">
    <property type="protein sequence ID" value="MFG6439891.1"/>
    <property type="molecule type" value="Genomic_DNA"/>
</dbReference>
<dbReference type="Gene3D" id="1.20.1560.10">
    <property type="entry name" value="ABC transporter type 1, transmembrane domain"/>
    <property type="match status" value="1"/>
</dbReference>
<evidence type="ECO:0000256" key="5">
    <source>
        <dbReference type="ARBA" id="ARBA00022840"/>
    </source>
</evidence>
<dbReference type="PANTHER" id="PTHR24221:SF606">
    <property type="entry name" value="COLICIN V SECRETION-PROCESSING ATP-BINDING PROTEIN"/>
    <property type="match status" value="1"/>
</dbReference>
<feature type="domain" description="ABC transmembrane type-1" evidence="10">
    <location>
        <begin position="160"/>
        <end position="449"/>
    </location>
</feature>
<evidence type="ECO:0000256" key="4">
    <source>
        <dbReference type="ARBA" id="ARBA00022741"/>
    </source>
</evidence>
<keyword evidence="4" id="KW-0547">Nucleotide-binding</keyword>
<dbReference type="Pfam" id="PF00005">
    <property type="entry name" value="ABC_tran"/>
    <property type="match status" value="1"/>
</dbReference>
<dbReference type="Pfam" id="PF00664">
    <property type="entry name" value="ABC_membrane"/>
    <property type="match status" value="1"/>
</dbReference>
<evidence type="ECO:0000256" key="3">
    <source>
        <dbReference type="ARBA" id="ARBA00022692"/>
    </source>
</evidence>
<dbReference type="Pfam" id="PF03412">
    <property type="entry name" value="Peptidase_C39"/>
    <property type="match status" value="1"/>
</dbReference>
<comment type="caution">
    <text evidence="12">The sequence shown here is derived from an EMBL/GenBank/DDBJ whole genome shotgun (WGS) entry which is preliminary data.</text>
</comment>
<proteinExistence type="predicted"/>
<keyword evidence="5" id="KW-0067">ATP-binding</keyword>
<dbReference type="InterPro" id="IPR036640">
    <property type="entry name" value="ABC1_TM_sf"/>
</dbReference>
<protein>
    <submittedName>
        <fullName evidence="12">Peptidase domain-containing ABC transporter</fullName>
    </submittedName>
</protein>
<organism evidence="12 13">
    <name type="scientific">Pelomonas margarita</name>
    <dbReference type="NCBI Taxonomy" id="3299031"/>
    <lineage>
        <taxon>Bacteria</taxon>
        <taxon>Pseudomonadati</taxon>
        <taxon>Pseudomonadota</taxon>
        <taxon>Betaproteobacteria</taxon>
        <taxon>Burkholderiales</taxon>
        <taxon>Sphaerotilaceae</taxon>
        <taxon>Roseateles</taxon>
    </lineage>
</organism>
<dbReference type="SUPFAM" id="SSF52540">
    <property type="entry name" value="P-loop containing nucleoside triphosphate hydrolases"/>
    <property type="match status" value="1"/>
</dbReference>
<sequence>MVKLVLQSESSECGLACLAMAAGHFGQHIDVTDLRRKLGIASKGMTLKSVMQAAQQLQLAGRALRVSMEELCQLKIPSILHWNLNHFVVLKKVRRNTVVILDPAVGEQTLSLSEASRHFTGVALELTPTAEFKAQAPATRVSLRALTGKVIGLWHSLLQIFVVAAVLELFAIAAPLFNQIVVDDVLTSGDRSMLTVLVIGFALLLVAQTMIGLARSWMVIILSQTLSLQWASNVFSHLVKLPVAFFEKRHLGDITSRFGAVQSIQQTLTTAAIEAVLDGLMAVAALVMMLIYAPTLATVTVGAVAIYGLLRWVSYRPFRDAAAERLVIAAKENTHFLETLRAIAPLKLFGREEERRARWQNLIVEVQNRDLRTARMGMGFSTANTFIFGLENLLVLWLGAKLIMGGMTSGGASSGAGMTIGMLFAFLAYKGQFAGRVSALINYAVDLKMLSLHAERLADICLEPPEKDEVPHNELTHLVPSIELRNVSFRYGEGEPWILKDANFRIEAGESVAVVGASGAGKTTLLKIALGLLKPTEGEVLYGGQRIQHIGVQNFRRQIGTVMQEDVLLTGSLADNIAFFDVQPDRERVQVCAQMAQLHDDICRMPMGYETLVGDLGSGLSGGQKQRLLLARALYKQPRVLALDEATSHLDIANERAVTAAIAHMQLTRLIIAHRPETIAGAQRVVQVKGGQVVDVARAMPTPTTAAAPDAVPA</sequence>
<keyword evidence="2" id="KW-1003">Cell membrane</keyword>
<keyword evidence="6 8" id="KW-1133">Transmembrane helix</keyword>
<feature type="transmembrane region" description="Helical" evidence="8">
    <location>
        <begin position="378"/>
        <end position="400"/>
    </location>
</feature>
<dbReference type="InterPro" id="IPR003439">
    <property type="entry name" value="ABC_transporter-like_ATP-bd"/>
</dbReference>
<dbReference type="InterPro" id="IPR003593">
    <property type="entry name" value="AAA+_ATPase"/>
</dbReference>
<dbReference type="Gene3D" id="3.40.50.300">
    <property type="entry name" value="P-loop containing nucleotide triphosphate hydrolases"/>
    <property type="match status" value="1"/>
</dbReference>
<gene>
    <name evidence="12" type="ORF">ACG0Z3_04290</name>
</gene>
<dbReference type="PROSITE" id="PS50893">
    <property type="entry name" value="ABC_TRANSPORTER_2"/>
    <property type="match status" value="1"/>
</dbReference>
<feature type="transmembrane region" description="Helical" evidence="8">
    <location>
        <begin position="280"/>
        <end position="310"/>
    </location>
</feature>
<evidence type="ECO:0000256" key="1">
    <source>
        <dbReference type="ARBA" id="ARBA00004651"/>
    </source>
</evidence>
<dbReference type="PROSITE" id="PS00211">
    <property type="entry name" value="ABC_TRANSPORTER_1"/>
    <property type="match status" value="1"/>
</dbReference>
<dbReference type="InterPro" id="IPR005074">
    <property type="entry name" value="Peptidase_C39"/>
</dbReference>
<dbReference type="InterPro" id="IPR027417">
    <property type="entry name" value="P-loop_NTPase"/>
</dbReference>
<keyword evidence="3 8" id="KW-0812">Transmembrane</keyword>
<dbReference type="SMART" id="SM00382">
    <property type="entry name" value="AAA"/>
    <property type="match status" value="1"/>
</dbReference>
<dbReference type="PROSITE" id="PS50929">
    <property type="entry name" value="ABC_TM1F"/>
    <property type="match status" value="1"/>
</dbReference>
<name>A0ABW7FDU8_9BURK</name>
<keyword evidence="13" id="KW-1185">Reference proteome</keyword>
<evidence type="ECO:0000256" key="6">
    <source>
        <dbReference type="ARBA" id="ARBA00022989"/>
    </source>
</evidence>
<evidence type="ECO:0000256" key="7">
    <source>
        <dbReference type="ARBA" id="ARBA00023136"/>
    </source>
</evidence>
<evidence type="ECO:0000259" key="9">
    <source>
        <dbReference type="PROSITE" id="PS50893"/>
    </source>
</evidence>
<dbReference type="Proteomes" id="UP001606301">
    <property type="component" value="Unassembled WGS sequence"/>
</dbReference>
<dbReference type="Gene3D" id="3.90.70.10">
    <property type="entry name" value="Cysteine proteinases"/>
    <property type="match status" value="1"/>
</dbReference>
<evidence type="ECO:0000259" key="11">
    <source>
        <dbReference type="PROSITE" id="PS50990"/>
    </source>
</evidence>
<dbReference type="PANTHER" id="PTHR24221">
    <property type="entry name" value="ATP-BINDING CASSETTE SUB-FAMILY B"/>
    <property type="match status" value="1"/>
</dbReference>